<dbReference type="AlphaFoldDB" id="A0A016TEU7"/>
<evidence type="ECO:0000313" key="1">
    <source>
        <dbReference type="EMBL" id="EYC01202.1"/>
    </source>
</evidence>
<dbReference type="EMBL" id="JARK01001445">
    <property type="protein sequence ID" value="EYC01202.1"/>
    <property type="molecule type" value="Genomic_DNA"/>
</dbReference>
<accession>A0A016TEU7</accession>
<keyword evidence="2" id="KW-1185">Reference proteome</keyword>
<reference evidence="2" key="1">
    <citation type="journal article" date="2015" name="Nat. Genet.">
        <title>The genome and transcriptome of the zoonotic hookworm Ancylostoma ceylanicum identify infection-specific gene families.</title>
        <authorList>
            <person name="Schwarz E.M."/>
            <person name="Hu Y."/>
            <person name="Antoshechkin I."/>
            <person name="Miller M.M."/>
            <person name="Sternberg P.W."/>
            <person name="Aroian R.V."/>
        </authorList>
    </citation>
    <scope>NUCLEOTIDE SEQUENCE</scope>
    <source>
        <strain evidence="2">HY135</strain>
    </source>
</reference>
<protein>
    <submittedName>
        <fullName evidence="1">Uncharacterized protein</fullName>
    </submittedName>
</protein>
<name>A0A016TEU7_9BILA</name>
<gene>
    <name evidence="1" type="primary">Acey_s0109.g116</name>
    <name evidence="1" type="ORF">Y032_0109g116</name>
</gene>
<proteinExistence type="predicted"/>
<organism evidence="1 2">
    <name type="scientific">Ancylostoma ceylanicum</name>
    <dbReference type="NCBI Taxonomy" id="53326"/>
    <lineage>
        <taxon>Eukaryota</taxon>
        <taxon>Metazoa</taxon>
        <taxon>Ecdysozoa</taxon>
        <taxon>Nematoda</taxon>
        <taxon>Chromadorea</taxon>
        <taxon>Rhabditida</taxon>
        <taxon>Rhabditina</taxon>
        <taxon>Rhabditomorpha</taxon>
        <taxon>Strongyloidea</taxon>
        <taxon>Ancylostomatidae</taxon>
        <taxon>Ancylostomatinae</taxon>
        <taxon>Ancylostoma</taxon>
    </lineage>
</organism>
<comment type="caution">
    <text evidence="1">The sequence shown here is derived from an EMBL/GenBank/DDBJ whole genome shotgun (WGS) entry which is preliminary data.</text>
</comment>
<dbReference type="Proteomes" id="UP000024635">
    <property type="component" value="Unassembled WGS sequence"/>
</dbReference>
<evidence type="ECO:0000313" key="2">
    <source>
        <dbReference type="Proteomes" id="UP000024635"/>
    </source>
</evidence>
<sequence>MEAEWHVTTTALKNPCIMLYRLSAEPRHVTCALSYLVRRGSADGRCSVRQVFSRETVLDYTVCFDVMNMYFYVLPTLI</sequence>